<dbReference type="KEGG" id="har:HEAR0523"/>
<dbReference type="HOGENOM" id="CLU_018816_13_0_4"/>
<dbReference type="Pfam" id="PF25973">
    <property type="entry name" value="BSH_CzcB"/>
    <property type="match status" value="1"/>
</dbReference>
<dbReference type="GO" id="GO:0022857">
    <property type="term" value="F:transmembrane transporter activity"/>
    <property type="evidence" value="ECO:0007669"/>
    <property type="project" value="InterPro"/>
</dbReference>
<dbReference type="InterPro" id="IPR051909">
    <property type="entry name" value="MFP_Cation_Efflux"/>
</dbReference>
<dbReference type="Proteomes" id="UP000006697">
    <property type="component" value="Chromosome"/>
</dbReference>
<dbReference type="eggNOG" id="COG0845">
    <property type="taxonomic scope" value="Bacteria"/>
</dbReference>
<dbReference type="GO" id="GO:0030288">
    <property type="term" value="C:outer membrane-bounded periplasmic space"/>
    <property type="evidence" value="ECO:0007669"/>
    <property type="project" value="TreeGrafter"/>
</dbReference>
<dbReference type="Gene3D" id="2.40.30.170">
    <property type="match status" value="1"/>
</dbReference>
<evidence type="ECO:0000256" key="1">
    <source>
        <dbReference type="ARBA" id="ARBA00009477"/>
    </source>
</evidence>
<dbReference type="STRING" id="204773.HEAR0523"/>
<evidence type="ECO:0000256" key="4">
    <source>
        <dbReference type="SAM" id="Phobius"/>
    </source>
</evidence>
<feature type="compositionally biased region" description="Basic and acidic residues" evidence="3">
    <location>
        <begin position="34"/>
        <end position="78"/>
    </location>
</feature>
<proteinExistence type="inferred from homology"/>
<name>A4G2J6_HERAR</name>
<dbReference type="InterPro" id="IPR058648">
    <property type="entry name" value="HH_CzcB-like"/>
</dbReference>
<dbReference type="PANTHER" id="PTHR30097">
    <property type="entry name" value="CATION EFFLUX SYSTEM PROTEIN CUSB"/>
    <property type="match status" value="1"/>
</dbReference>
<dbReference type="OrthoDB" id="9768185at2"/>
<dbReference type="Gene3D" id="1.10.287.470">
    <property type="entry name" value="Helix hairpin bin"/>
    <property type="match status" value="1"/>
</dbReference>
<dbReference type="SUPFAM" id="SSF111369">
    <property type="entry name" value="HlyD-like secretion proteins"/>
    <property type="match status" value="1"/>
</dbReference>
<dbReference type="Pfam" id="PF25975">
    <property type="entry name" value="CzcB_C"/>
    <property type="match status" value="1"/>
</dbReference>
<feature type="domain" description="CzcB N-terminal" evidence="7">
    <location>
        <begin position="88"/>
        <end position="179"/>
    </location>
</feature>
<dbReference type="Pfam" id="PF25971">
    <property type="entry name" value="CzcB_N"/>
    <property type="match status" value="1"/>
</dbReference>
<evidence type="ECO:0000259" key="7">
    <source>
        <dbReference type="Pfam" id="PF25971"/>
    </source>
</evidence>
<feature type="region of interest" description="Disordered" evidence="3">
    <location>
        <begin position="32"/>
        <end position="90"/>
    </location>
</feature>
<dbReference type="GO" id="GO:0046914">
    <property type="term" value="F:transition metal ion binding"/>
    <property type="evidence" value="ECO:0007669"/>
    <property type="project" value="TreeGrafter"/>
</dbReference>
<dbReference type="EMBL" id="CU207211">
    <property type="protein sequence ID" value="CAL60733.1"/>
    <property type="molecule type" value="Genomic_DNA"/>
</dbReference>
<gene>
    <name evidence="10" type="primary">czcB1</name>
    <name evidence="10" type="ordered locus">HEAR0523</name>
</gene>
<evidence type="ECO:0000259" key="6">
    <source>
        <dbReference type="Pfam" id="PF25954"/>
    </source>
</evidence>
<keyword evidence="11" id="KW-1185">Reference proteome</keyword>
<evidence type="ECO:0000313" key="11">
    <source>
        <dbReference type="Proteomes" id="UP000006697"/>
    </source>
</evidence>
<evidence type="ECO:0000259" key="8">
    <source>
        <dbReference type="Pfam" id="PF25973"/>
    </source>
</evidence>
<organism evidence="10 11">
    <name type="scientific">Herminiimonas arsenicoxydans</name>
    <dbReference type="NCBI Taxonomy" id="204773"/>
    <lineage>
        <taxon>Bacteria</taxon>
        <taxon>Pseudomonadati</taxon>
        <taxon>Pseudomonadota</taxon>
        <taxon>Betaproteobacteria</taxon>
        <taxon>Burkholderiales</taxon>
        <taxon>Oxalobacteraceae</taxon>
        <taxon>Herminiimonas</taxon>
    </lineage>
</organism>
<evidence type="ECO:0000259" key="9">
    <source>
        <dbReference type="Pfam" id="PF25975"/>
    </source>
</evidence>
<feature type="domain" description="CzcB-like barrel-sandwich hybrid" evidence="8">
    <location>
        <begin position="226"/>
        <end position="369"/>
    </location>
</feature>
<dbReference type="AlphaFoldDB" id="A4G2J6"/>
<protein>
    <submittedName>
        <fullName evidence="10">Cobalt-zinc-cadmium resistance protein CzcB (Cation efflux system protein CzcB)</fullName>
    </submittedName>
</protein>
<feature type="domain" description="CzcB-like C-terminal circularly permuted SH3-like" evidence="9">
    <location>
        <begin position="454"/>
        <end position="514"/>
    </location>
</feature>
<dbReference type="Pfam" id="PF25893">
    <property type="entry name" value="HH_CzcB"/>
    <property type="match status" value="1"/>
</dbReference>
<reference evidence="10 11" key="1">
    <citation type="journal article" date="2007" name="PLoS Genet.">
        <title>A tale of two oxidation states: bacterial colonization of arsenic-rich environments.</title>
        <authorList>
            <person name="Muller D."/>
            <person name="Medigue C."/>
            <person name="Koechler S."/>
            <person name="Barbe V."/>
            <person name="Barakat M."/>
            <person name="Talla E."/>
            <person name="Bonnefoy V."/>
            <person name="Krin E."/>
            <person name="Arsene-Ploetze F."/>
            <person name="Carapito C."/>
            <person name="Chandler M."/>
            <person name="Cournoyer B."/>
            <person name="Cruveiller S."/>
            <person name="Dossat C."/>
            <person name="Duval S."/>
            <person name="Heymann M."/>
            <person name="Leize E."/>
            <person name="Lieutaud A."/>
            <person name="Lievremont D."/>
            <person name="Makita Y."/>
            <person name="Mangenot S."/>
            <person name="Nitschke W."/>
            <person name="Ortet P."/>
            <person name="Perdrial N."/>
            <person name="Schoepp B."/>
            <person name="Siguier N."/>
            <person name="Simeonova D.D."/>
            <person name="Rouy Z."/>
            <person name="Segurens B."/>
            <person name="Turlin E."/>
            <person name="Vallenet D."/>
            <person name="Van Dorsselaer A."/>
            <person name="Weiss S."/>
            <person name="Weissenbach J."/>
            <person name="Lett M.C."/>
            <person name="Danchin A."/>
            <person name="Bertin P.N."/>
        </authorList>
    </citation>
    <scope>NUCLEOTIDE SEQUENCE [LARGE SCALE GENOMIC DNA]</scope>
    <source>
        <strain evidence="11">ULPAs1</strain>
    </source>
</reference>
<dbReference type="PANTHER" id="PTHR30097:SF4">
    <property type="entry name" value="SLR6042 PROTEIN"/>
    <property type="match status" value="1"/>
</dbReference>
<dbReference type="InterPro" id="IPR058647">
    <property type="entry name" value="BSH_CzcB-like"/>
</dbReference>
<dbReference type="GO" id="GO:0015679">
    <property type="term" value="P:plasma membrane copper ion transport"/>
    <property type="evidence" value="ECO:0007669"/>
    <property type="project" value="TreeGrafter"/>
</dbReference>
<feature type="transmembrane region" description="Helical" evidence="4">
    <location>
        <begin position="12"/>
        <end position="31"/>
    </location>
</feature>
<dbReference type="InterPro" id="IPR006143">
    <property type="entry name" value="RND_pump_MFP"/>
</dbReference>
<evidence type="ECO:0000313" key="10">
    <source>
        <dbReference type="EMBL" id="CAL60733.1"/>
    </source>
</evidence>
<dbReference type="InterPro" id="IPR058792">
    <property type="entry name" value="Beta-barrel_RND_2"/>
</dbReference>
<keyword evidence="4" id="KW-1133">Transmembrane helix</keyword>
<feature type="domain" description="CzcB-like alpha-helical hairpin" evidence="5">
    <location>
        <begin position="265"/>
        <end position="324"/>
    </location>
</feature>
<dbReference type="Pfam" id="PF25954">
    <property type="entry name" value="Beta-barrel_RND_2"/>
    <property type="match status" value="1"/>
</dbReference>
<keyword evidence="4" id="KW-0812">Transmembrane</keyword>
<sequence>MKFKPRNKQTTIIIIVAVIGLLLGGLILGMGKAKSPDEEQEHGHVETKGHADEEHHGEKGDAKHDEAKGHADEEHHAASEAQKGPHGGKLFSKDGYGIELTIFEANVEPEFRLYAYNNDKPLDPSASQVSVTLERLGRKPQVFTFVKEGNYLKGNSVVEEPHSFKVTINARYGDKPYQFAYSQEEGRVNMTDEQLKQNGVKIMTAGPARIKTNLQLIGEIRLNEDRTVHVVPRLAGIVDSVRANAGDQVKKGQVLAVISSQSLSDQRSELLAAQKRLSLARTTYEREKSLWEEKISAEQDYLQARAAMQEAQIMAQSAQQKLAALGASPSSSNLTQYEIRSPIDGVITDKNISTGSVTKEDANIFVVSDLSTVWVDLTVRAEDIGALKVGQKGTVKSSAFDGQDVGAVSYIGALVGEQTRTAKARIVLANPKGLWRPGLPVNVNLVAGEVDVPVAISVDSIQTLGDREVVFGRYGNLLEARPLELGRSDGKLIEVLSGLIVDEKYAGTNSFLIKAEIGKSSAGHDH</sequence>
<dbReference type="GO" id="GO:0060003">
    <property type="term" value="P:copper ion export"/>
    <property type="evidence" value="ECO:0007669"/>
    <property type="project" value="TreeGrafter"/>
</dbReference>
<feature type="domain" description="CusB-like beta-barrel" evidence="6">
    <location>
        <begin position="372"/>
        <end position="447"/>
    </location>
</feature>
<dbReference type="Gene3D" id="2.40.50.100">
    <property type="match status" value="1"/>
</dbReference>
<dbReference type="InterPro" id="IPR058646">
    <property type="entry name" value="CzcB_N"/>
</dbReference>
<comment type="similarity">
    <text evidence="1">Belongs to the membrane fusion protein (MFP) (TC 8.A.1) family.</text>
</comment>
<keyword evidence="4" id="KW-0472">Membrane</keyword>
<keyword evidence="2" id="KW-0813">Transport</keyword>
<dbReference type="InterPro" id="IPR058649">
    <property type="entry name" value="CzcB_C"/>
</dbReference>
<dbReference type="GO" id="GO:0016020">
    <property type="term" value="C:membrane"/>
    <property type="evidence" value="ECO:0007669"/>
    <property type="project" value="InterPro"/>
</dbReference>
<dbReference type="NCBIfam" id="TIGR01730">
    <property type="entry name" value="RND_mfp"/>
    <property type="match status" value="1"/>
</dbReference>
<dbReference type="Gene3D" id="2.40.420.20">
    <property type="match status" value="1"/>
</dbReference>
<evidence type="ECO:0000259" key="5">
    <source>
        <dbReference type="Pfam" id="PF25893"/>
    </source>
</evidence>
<evidence type="ECO:0000256" key="2">
    <source>
        <dbReference type="ARBA" id="ARBA00022448"/>
    </source>
</evidence>
<accession>A4G2J6</accession>
<evidence type="ECO:0000256" key="3">
    <source>
        <dbReference type="SAM" id="MobiDB-lite"/>
    </source>
</evidence>
<dbReference type="FunFam" id="2.40.30.170:FF:000010">
    <property type="entry name" value="Efflux RND transporter periplasmic adaptor subunit"/>
    <property type="match status" value="1"/>
</dbReference>